<reference evidence="1 2" key="1">
    <citation type="submission" date="2017-02" db="EMBL/GenBank/DDBJ databases">
        <title>Complete genome sequence of two Escherichia coli phages, vB_EcoM_ ESCO5 and vB_EcoM_ESCO13, which are related to phAPEC8.</title>
        <authorList>
            <person name="Trotereau A."/>
            <person name="Gonnet M."/>
            <person name="Viardot A."/>
            <person name="Lalmanach A.-C."/>
            <person name="Guabiraba R."/>
            <person name="Chanteloup N."/>
            <person name="Schouler C."/>
        </authorList>
    </citation>
    <scope>NUCLEOTIDE SEQUENCE [LARGE SCALE GENOMIC DNA]</scope>
</reference>
<protein>
    <submittedName>
        <fullName evidence="1">Uncharacterized protein</fullName>
    </submittedName>
</protein>
<sequence>MRGTMTDNKYEGCEIEVYFDETIGCNVTVILDTSKRLSPKRQEADRRAKAKGFDDITHFEGFLYANGLFNEMKFGYDVDVLNMH</sequence>
<dbReference type="EMBL" id="KX664695">
    <property type="protein sequence ID" value="AOT23387.1"/>
    <property type="molecule type" value="Genomic_DNA"/>
</dbReference>
<name>A0A1D8EQR5_9CAUD</name>
<dbReference type="Proteomes" id="UP000223130">
    <property type="component" value="Segment"/>
</dbReference>
<proteinExistence type="predicted"/>
<accession>A0A1D8EQR5</accession>
<evidence type="ECO:0000313" key="2">
    <source>
        <dbReference type="Proteomes" id="UP000223130"/>
    </source>
</evidence>
<gene>
    <name evidence="1" type="ORF">ESCO5_00174</name>
</gene>
<evidence type="ECO:0000313" key="1">
    <source>
        <dbReference type="EMBL" id="AOT23387.1"/>
    </source>
</evidence>
<keyword evidence="2" id="KW-1185">Reference proteome</keyword>
<organism evidence="1 2">
    <name type="scientific">Escherichia phage ESCO5</name>
    <dbReference type="NCBI Taxonomy" id="1897495"/>
    <lineage>
        <taxon>Viruses</taxon>
        <taxon>Duplodnaviria</taxon>
        <taxon>Heunggongvirae</taxon>
        <taxon>Uroviricota</taxon>
        <taxon>Caudoviricetes</taxon>
        <taxon>Stephanstirmvirinae</taxon>
        <taxon>Phapecoctavirus</taxon>
        <taxon>Phapecoctavirus ESCO5</taxon>
        <taxon>Escherichia virus ESCO5</taxon>
    </lineage>
</organism>